<dbReference type="RefSeq" id="WP_113035618.1">
    <property type="nucleotide sequence ID" value="NZ_QMFB01000033.1"/>
</dbReference>
<reference evidence="9 10" key="1">
    <citation type="journal article" date="2009" name="Int. J. Syst. Evol. Microbiol.">
        <title>Paenibacillus contaminans sp. nov., isolated from a contaminated laboratory plate.</title>
        <authorList>
            <person name="Chou J.H."/>
            <person name="Lee J.H."/>
            <person name="Lin M.C."/>
            <person name="Chang P.S."/>
            <person name="Arun A.B."/>
            <person name="Young C.C."/>
            <person name="Chen W.M."/>
        </authorList>
    </citation>
    <scope>NUCLEOTIDE SEQUENCE [LARGE SCALE GENOMIC DNA]</scope>
    <source>
        <strain evidence="9 10">CKOBP-6</strain>
    </source>
</reference>
<evidence type="ECO:0000313" key="9">
    <source>
        <dbReference type="EMBL" id="RAV12475.1"/>
    </source>
</evidence>
<dbReference type="GO" id="GO:0004657">
    <property type="term" value="F:proline dehydrogenase activity"/>
    <property type="evidence" value="ECO:0007669"/>
    <property type="project" value="UniProtKB-ARBA"/>
</dbReference>
<dbReference type="Pfam" id="PF00171">
    <property type="entry name" value="Aldedh"/>
    <property type="match status" value="1"/>
</dbReference>
<dbReference type="SUPFAM" id="SSF53720">
    <property type="entry name" value="ALDH-like"/>
    <property type="match status" value="1"/>
</dbReference>
<dbReference type="EC" id="1.2.1.88" evidence="2 7"/>
<name>A0A329LWX0_9BACL</name>
<dbReference type="OrthoDB" id="20170at2"/>
<evidence type="ECO:0000256" key="2">
    <source>
        <dbReference type="ARBA" id="ARBA00012884"/>
    </source>
</evidence>
<feature type="domain" description="Aldehyde dehydrogenase" evidence="8">
    <location>
        <begin position="56"/>
        <end position="517"/>
    </location>
</feature>
<comment type="pathway">
    <text evidence="1">Amino-acid degradation; L-proline degradation into L-glutamate; L-glutamate from L-proline: step 2/2.</text>
</comment>
<dbReference type="CDD" id="cd07124">
    <property type="entry name" value="ALDH_PutA-P5CDH-RocA"/>
    <property type="match status" value="1"/>
</dbReference>
<dbReference type="NCBIfam" id="NF002852">
    <property type="entry name" value="PRK03137.1"/>
    <property type="match status" value="1"/>
</dbReference>
<dbReference type="NCBIfam" id="TIGR01237">
    <property type="entry name" value="D1pyr5carbox2"/>
    <property type="match status" value="1"/>
</dbReference>
<evidence type="ECO:0000313" key="10">
    <source>
        <dbReference type="Proteomes" id="UP000250369"/>
    </source>
</evidence>
<accession>A0A329LWX0</accession>
<dbReference type="InterPro" id="IPR016163">
    <property type="entry name" value="Ald_DH_C"/>
</dbReference>
<dbReference type="Gene3D" id="3.40.309.10">
    <property type="entry name" value="Aldehyde Dehydrogenase, Chain A, domain 2"/>
    <property type="match status" value="1"/>
</dbReference>
<evidence type="ECO:0000256" key="6">
    <source>
        <dbReference type="ARBA" id="ARBA00061617"/>
    </source>
</evidence>
<evidence type="ECO:0000256" key="5">
    <source>
        <dbReference type="ARBA" id="ARBA00048142"/>
    </source>
</evidence>
<keyword evidence="3" id="KW-0560">Oxidoreductase</keyword>
<dbReference type="GO" id="GO:0003842">
    <property type="term" value="F:L-glutamate gamma-semialdehyde dehydrogenase activity"/>
    <property type="evidence" value="ECO:0007669"/>
    <property type="project" value="UniProtKB-UniRule"/>
</dbReference>
<comment type="catalytic activity">
    <reaction evidence="5">
        <text>L-glutamate 5-semialdehyde + NAD(+) + H2O = L-glutamate + NADH + 2 H(+)</text>
        <dbReference type="Rhea" id="RHEA:30235"/>
        <dbReference type="ChEBI" id="CHEBI:15377"/>
        <dbReference type="ChEBI" id="CHEBI:15378"/>
        <dbReference type="ChEBI" id="CHEBI:29985"/>
        <dbReference type="ChEBI" id="CHEBI:57540"/>
        <dbReference type="ChEBI" id="CHEBI:57945"/>
        <dbReference type="ChEBI" id="CHEBI:58066"/>
        <dbReference type="EC" id="1.2.1.88"/>
    </reaction>
</comment>
<evidence type="ECO:0000259" key="8">
    <source>
        <dbReference type="Pfam" id="PF00171"/>
    </source>
</evidence>
<comment type="caution">
    <text evidence="9">The sequence shown here is derived from an EMBL/GenBank/DDBJ whole genome shotgun (WGS) entry which is preliminary data.</text>
</comment>
<dbReference type="Proteomes" id="UP000250369">
    <property type="component" value="Unassembled WGS sequence"/>
</dbReference>
<dbReference type="PANTHER" id="PTHR42862:SF1">
    <property type="entry name" value="DELTA-1-PYRROLINE-5-CARBOXYLATE DEHYDROGENASE 2, ISOFORM A-RELATED"/>
    <property type="match status" value="1"/>
</dbReference>
<organism evidence="9 10">
    <name type="scientific">Paenibacillus contaminans</name>
    <dbReference type="NCBI Taxonomy" id="450362"/>
    <lineage>
        <taxon>Bacteria</taxon>
        <taxon>Bacillati</taxon>
        <taxon>Bacillota</taxon>
        <taxon>Bacilli</taxon>
        <taxon>Bacillales</taxon>
        <taxon>Paenibacillaceae</taxon>
        <taxon>Paenibacillus</taxon>
    </lineage>
</organism>
<evidence type="ECO:0000256" key="1">
    <source>
        <dbReference type="ARBA" id="ARBA00004786"/>
    </source>
</evidence>
<dbReference type="InterPro" id="IPR005932">
    <property type="entry name" value="RocA"/>
</dbReference>
<sequence length="523" mass="56672">MTQLTQKVAPFATEPFTDFSLPENKQAMEAALAKVKNELGKSYPLHIGSDKIETGDKIVSINPGNVDQTIGTVSKASKELAEQAMQTAVGAFETWKRVPARERAEFLFEAAKRMRERKHEFSAWMVYEAGKNYAEADADTAEAIDFMEYYAREMIRLSETSIHQPLVKLEGEDNRLTYIPLGVGVVIPPWNFPLAICVGMTTAAIVSGNTVVLKPASTTPVIAHKFVELMEEVGLPAGVLNFIPGSGAEVGDYLTMHPKTRFISFTGSKEVGLHINRLAAQTSEGQIWIKRLVAEMGGKDGIVVDETADLDAAAAAIVASAFGFQGQKCSAGSRAIIVESVYDKVVDKVAALASKLTVGLPELNYPIGPVVDKTSYERILGYIEIGKTEGRLLVGGGAAEGNGYYIQPTVFADVDGKARIMQEEIFGPVLAIAKAKDWKHAIEMFNDTEFGLTGAFFSAVEERIEEALETVHCGNLYINRKCTGALVGVHPFGGFNMSGTDSKAGGHDYLLLFTQAKLTSRKL</sequence>
<dbReference type="GO" id="GO:0009898">
    <property type="term" value="C:cytoplasmic side of plasma membrane"/>
    <property type="evidence" value="ECO:0007669"/>
    <property type="project" value="TreeGrafter"/>
</dbReference>
<keyword evidence="4" id="KW-0520">NAD</keyword>
<dbReference type="Gene3D" id="3.40.605.10">
    <property type="entry name" value="Aldehyde Dehydrogenase, Chain A, domain 1"/>
    <property type="match status" value="1"/>
</dbReference>
<dbReference type="EMBL" id="QMFB01000033">
    <property type="protein sequence ID" value="RAV12475.1"/>
    <property type="molecule type" value="Genomic_DNA"/>
</dbReference>
<dbReference type="InterPro" id="IPR016161">
    <property type="entry name" value="Ald_DH/histidinol_DH"/>
</dbReference>
<keyword evidence="10" id="KW-1185">Reference proteome</keyword>
<evidence type="ECO:0000256" key="4">
    <source>
        <dbReference type="ARBA" id="ARBA00023027"/>
    </source>
</evidence>
<gene>
    <name evidence="9" type="primary">pruA</name>
    <name evidence="9" type="ORF">DQG23_34650</name>
</gene>
<dbReference type="InterPro" id="IPR050485">
    <property type="entry name" value="Proline_metab_enzyme"/>
</dbReference>
<protein>
    <recommendedName>
        <fullName evidence="2 7">L-glutamate gamma-semialdehyde dehydrogenase</fullName>
        <ecNumber evidence="2 7">1.2.1.88</ecNumber>
    </recommendedName>
</protein>
<dbReference type="InterPro" id="IPR016160">
    <property type="entry name" value="Ald_DH_CS_CYS"/>
</dbReference>
<dbReference type="PROSITE" id="PS00070">
    <property type="entry name" value="ALDEHYDE_DEHYDR_CYS"/>
    <property type="match status" value="1"/>
</dbReference>
<dbReference type="FunFam" id="3.40.605.10:FF:000045">
    <property type="entry name" value="1-pyrroline-5-carboxylate dehydrogenase 1"/>
    <property type="match status" value="1"/>
</dbReference>
<dbReference type="AlphaFoldDB" id="A0A329LWX0"/>
<dbReference type="PANTHER" id="PTHR42862">
    <property type="entry name" value="DELTA-1-PYRROLINE-5-CARBOXYLATE DEHYDROGENASE 1, ISOFORM A-RELATED"/>
    <property type="match status" value="1"/>
</dbReference>
<dbReference type="FunFam" id="3.40.309.10:FF:000005">
    <property type="entry name" value="1-pyrroline-5-carboxylate dehydrogenase 1"/>
    <property type="match status" value="1"/>
</dbReference>
<dbReference type="InterPro" id="IPR016162">
    <property type="entry name" value="Ald_DH_N"/>
</dbReference>
<dbReference type="InterPro" id="IPR015590">
    <property type="entry name" value="Aldehyde_DH_dom"/>
</dbReference>
<dbReference type="GO" id="GO:0010133">
    <property type="term" value="P:L-proline catabolic process to L-glutamate"/>
    <property type="evidence" value="ECO:0007669"/>
    <property type="project" value="TreeGrafter"/>
</dbReference>
<proteinExistence type="inferred from homology"/>
<evidence type="ECO:0000256" key="3">
    <source>
        <dbReference type="ARBA" id="ARBA00023002"/>
    </source>
</evidence>
<evidence type="ECO:0000256" key="7">
    <source>
        <dbReference type="NCBIfam" id="TIGR01237"/>
    </source>
</evidence>
<comment type="similarity">
    <text evidence="6">Belongs to the aldehyde dehydrogenase family. RocA subfamily.</text>
</comment>